<keyword evidence="4" id="KW-0238">DNA-binding</keyword>
<evidence type="ECO:0000256" key="2">
    <source>
        <dbReference type="ARBA" id="ARBA00022490"/>
    </source>
</evidence>
<evidence type="ECO:0000256" key="1">
    <source>
        <dbReference type="ARBA" id="ARBA00004496"/>
    </source>
</evidence>
<accession>A0A2M9CZZ8</accession>
<keyword evidence="5" id="KW-0804">Transcription</keyword>
<dbReference type="AlphaFoldDB" id="A0A2M9CZZ8"/>
<dbReference type="Gene3D" id="1.10.10.10">
    <property type="entry name" value="Winged helix-like DNA-binding domain superfamily/Winged helix DNA-binding domain"/>
    <property type="match status" value="1"/>
</dbReference>
<name>A0A2M9CZZ8_9CELL</name>
<dbReference type="InterPro" id="IPR055166">
    <property type="entry name" value="Transc_reg_Sar_Rot_HTH"/>
</dbReference>
<keyword evidence="2" id="KW-0963">Cytoplasm</keyword>
<dbReference type="SUPFAM" id="SSF46785">
    <property type="entry name" value="Winged helix' DNA-binding domain"/>
    <property type="match status" value="1"/>
</dbReference>
<gene>
    <name evidence="7" type="ORF">CLV28_0735</name>
</gene>
<comment type="caution">
    <text evidence="7">The sequence shown here is derived from an EMBL/GenBank/DDBJ whole genome shotgun (WGS) entry which is preliminary data.</text>
</comment>
<dbReference type="PROSITE" id="PS50995">
    <property type="entry name" value="HTH_MARR_2"/>
    <property type="match status" value="1"/>
</dbReference>
<dbReference type="RefSeq" id="WP_100421886.1">
    <property type="nucleotide sequence ID" value="NZ_BOOX01000003.1"/>
</dbReference>
<organism evidence="7 8">
    <name type="scientific">Sediminihabitans luteus</name>
    <dbReference type="NCBI Taxonomy" id="1138585"/>
    <lineage>
        <taxon>Bacteria</taxon>
        <taxon>Bacillati</taxon>
        <taxon>Actinomycetota</taxon>
        <taxon>Actinomycetes</taxon>
        <taxon>Micrococcales</taxon>
        <taxon>Cellulomonadaceae</taxon>
        <taxon>Sediminihabitans</taxon>
    </lineage>
</organism>
<dbReference type="PANTHER" id="PTHR33164">
    <property type="entry name" value="TRANSCRIPTIONAL REGULATOR, MARR FAMILY"/>
    <property type="match status" value="1"/>
</dbReference>
<evidence type="ECO:0000256" key="4">
    <source>
        <dbReference type="ARBA" id="ARBA00023125"/>
    </source>
</evidence>
<dbReference type="GO" id="GO:0005737">
    <property type="term" value="C:cytoplasm"/>
    <property type="evidence" value="ECO:0007669"/>
    <property type="project" value="UniProtKB-SubCell"/>
</dbReference>
<dbReference type="Pfam" id="PF22381">
    <property type="entry name" value="Staph_reg_Sar_Rot"/>
    <property type="match status" value="1"/>
</dbReference>
<feature type="domain" description="HTH marR-type" evidence="6">
    <location>
        <begin position="9"/>
        <end position="143"/>
    </location>
</feature>
<dbReference type="InterPro" id="IPR036390">
    <property type="entry name" value="WH_DNA-bd_sf"/>
</dbReference>
<proteinExistence type="predicted"/>
<dbReference type="SMART" id="SM00347">
    <property type="entry name" value="HTH_MARR"/>
    <property type="match status" value="1"/>
</dbReference>
<evidence type="ECO:0000256" key="3">
    <source>
        <dbReference type="ARBA" id="ARBA00023015"/>
    </source>
</evidence>
<dbReference type="GO" id="GO:0003677">
    <property type="term" value="F:DNA binding"/>
    <property type="evidence" value="ECO:0007669"/>
    <property type="project" value="UniProtKB-KW"/>
</dbReference>
<evidence type="ECO:0000256" key="5">
    <source>
        <dbReference type="ARBA" id="ARBA00023163"/>
    </source>
</evidence>
<keyword evidence="8" id="KW-1185">Reference proteome</keyword>
<dbReference type="InterPro" id="IPR039422">
    <property type="entry name" value="MarR/SlyA-like"/>
</dbReference>
<keyword evidence="3" id="KW-0805">Transcription regulation</keyword>
<dbReference type="InterPro" id="IPR000835">
    <property type="entry name" value="HTH_MarR-typ"/>
</dbReference>
<comment type="subcellular location">
    <subcellularLocation>
        <location evidence="1">Cytoplasm</location>
    </subcellularLocation>
</comment>
<dbReference type="PANTHER" id="PTHR33164:SF5">
    <property type="entry name" value="ORGANIC HYDROPEROXIDE RESISTANCE TRANSCRIPTIONAL REGULATOR"/>
    <property type="match status" value="1"/>
</dbReference>
<protein>
    <submittedName>
        <fullName evidence="7">MarR family transcriptional regulator</fullName>
    </submittedName>
</protein>
<dbReference type="GO" id="GO:0006950">
    <property type="term" value="P:response to stress"/>
    <property type="evidence" value="ECO:0007669"/>
    <property type="project" value="TreeGrafter"/>
</dbReference>
<evidence type="ECO:0000259" key="6">
    <source>
        <dbReference type="PROSITE" id="PS50995"/>
    </source>
</evidence>
<dbReference type="PRINTS" id="PR00598">
    <property type="entry name" value="HTHMARR"/>
</dbReference>
<evidence type="ECO:0000313" key="8">
    <source>
        <dbReference type="Proteomes" id="UP000231693"/>
    </source>
</evidence>
<dbReference type="OrthoDB" id="9806864at2"/>
<dbReference type="Proteomes" id="UP000231693">
    <property type="component" value="Unassembled WGS sequence"/>
</dbReference>
<dbReference type="EMBL" id="PGFE01000001">
    <property type="protein sequence ID" value="PJJ77514.1"/>
    <property type="molecule type" value="Genomic_DNA"/>
</dbReference>
<dbReference type="GO" id="GO:0003700">
    <property type="term" value="F:DNA-binding transcription factor activity"/>
    <property type="evidence" value="ECO:0007669"/>
    <property type="project" value="InterPro"/>
</dbReference>
<sequence length="153" mass="16161">MTTDPLALEAQVCFALSAASRGLVALYRPLLDPLGLTHPQYLVMLALWDGDAADAPATVTHLADRLHLDAGTLSPLLKRLESHGLVRRERAVADARVVTVALTAEGRALRERARDVPPAIVAATGLSLDELEHVHRAASLVVDAARRGGALAG</sequence>
<reference evidence="7 8" key="1">
    <citation type="submission" date="2017-11" db="EMBL/GenBank/DDBJ databases">
        <title>Genomic Encyclopedia of Archaeal and Bacterial Type Strains, Phase II (KMG-II): From Individual Species to Whole Genera.</title>
        <authorList>
            <person name="Goeker M."/>
        </authorList>
    </citation>
    <scope>NUCLEOTIDE SEQUENCE [LARGE SCALE GENOMIC DNA]</scope>
    <source>
        <strain evidence="7 8">DSM 25478</strain>
    </source>
</reference>
<evidence type="ECO:0000313" key="7">
    <source>
        <dbReference type="EMBL" id="PJJ77514.1"/>
    </source>
</evidence>
<dbReference type="InterPro" id="IPR036388">
    <property type="entry name" value="WH-like_DNA-bd_sf"/>
</dbReference>